<accession>A0A517VYL3</accession>
<keyword evidence="4 5" id="KW-0472">Membrane</keyword>
<feature type="transmembrane region" description="Helical" evidence="5">
    <location>
        <begin position="350"/>
        <end position="369"/>
    </location>
</feature>
<dbReference type="PANTHER" id="PTHR10846:SF8">
    <property type="entry name" value="INNER MEMBRANE PROTEIN YRBG"/>
    <property type="match status" value="1"/>
</dbReference>
<evidence type="ECO:0000313" key="8">
    <source>
        <dbReference type="Proteomes" id="UP000318704"/>
    </source>
</evidence>
<evidence type="ECO:0000256" key="4">
    <source>
        <dbReference type="ARBA" id="ARBA00023136"/>
    </source>
</evidence>
<feature type="transmembrane region" description="Helical" evidence="5">
    <location>
        <begin position="132"/>
        <end position="157"/>
    </location>
</feature>
<name>A0A517VYL3_9PLAN</name>
<evidence type="ECO:0000259" key="6">
    <source>
        <dbReference type="Pfam" id="PF01699"/>
    </source>
</evidence>
<evidence type="ECO:0000313" key="7">
    <source>
        <dbReference type="EMBL" id="QDT98095.1"/>
    </source>
</evidence>
<dbReference type="Gene3D" id="1.20.1420.30">
    <property type="entry name" value="NCX, central ion-binding region"/>
    <property type="match status" value="2"/>
</dbReference>
<dbReference type="KEGG" id="gaw:V144x_35790"/>
<dbReference type="InterPro" id="IPR004837">
    <property type="entry name" value="NaCa_Exmemb"/>
</dbReference>
<reference evidence="7 8" key="1">
    <citation type="submission" date="2019-03" db="EMBL/GenBank/DDBJ databases">
        <title>Deep-cultivation of Planctomycetes and their phenomic and genomic characterization uncovers novel biology.</title>
        <authorList>
            <person name="Wiegand S."/>
            <person name="Jogler M."/>
            <person name="Boedeker C."/>
            <person name="Pinto D."/>
            <person name="Vollmers J."/>
            <person name="Rivas-Marin E."/>
            <person name="Kohn T."/>
            <person name="Peeters S.H."/>
            <person name="Heuer A."/>
            <person name="Rast P."/>
            <person name="Oberbeckmann S."/>
            <person name="Bunk B."/>
            <person name="Jeske O."/>
            <person name="Meyerdierks A."/>
            <person name="Storesund J.E."/>
            <person name="Kallscheuer N."/>
            <person name="Luecker S."/>
            <person name="Lage O.M."/>
            <person name="Pohl T."/>
            <person name="Merkel B.J."/>
            <person name="Hornburger P."/>
            <person name="Mueller R.-W."/>
            <person name="Bruemmer F."/>
            <person name="Labrenz M."/>
            <person name="Spormann A.M."/>
            <person name="Op den Camp H."/>
            <person name="Overmann J."/>
            <person name="Amann R."/>
            <person name="Jetten M.S.M."/>
            <person name="Mascher T."/>
            <person name="Medema M.H."/>
            <person name="Devos D.P."/>
            <person name="Kaster A.-K."/>
            <person name="Ovreas L."/>
            <person name="Rohde M."/>
            <person name="Galperin M.Y."/>
            <person name="Jogler C."/>
        </authorList>
    </citation>
    <scope>NUCLEOTIDE SEQUENCE [LARGE SCALE GENOMIC DNA]</scope>
    <source>
        <strain evidence="7 8">V144</strain>
    </source>
</reference>
<feature type="domain" description="Sodium/calcium exchanger membrane region" evidence="6">
    <location>
        <begin position="29"/>
        <end position="194"/>
    </location>
</feature>
<evidence type="ECO:0000256" key="5">
    <source>
        <dbReference type="SAM" id="Phobius"/>
    </source>
</evidence>
<dbReference type="GO" id="GO:0008273">
    <property type="term" value="F:calcium, potassium:sodium antiporter activity"/>
    <property type="evidence" value="ECO:0007669"/>
    <property type="project" value="TreeGrafter"/>
</dbReference>
<sequence>MQLLSMAVEPIEFLRLIIGLDAPASILISLLFIALGMLSITKGGDLFTDSAVEIARLTRVPPVIIGATIVSMSTTFPELMVSVTSTFSGKGDLAVGNALGSCLCNIGLIIGSCALLNGFLARKRKTESGIPVSRFTIVGPGSFMLFSGVMVWLFSLFSTGDAITQNGVPAEFAIARWQAALLLCVLAAYILFTLRVALSSRHDFGEDQEKPPQVENVIIYYFKLVSAFFCGACLVILGSKLLVTNAVQVARYFEVSELLIGLTILAVGTSLPEYTISVLSIIKGHGALGTGNIIGANVLNITMVIATCALIQPLPIPKQTVLLDGPVVILLILAMLGLSWRRKQISPLSGLILLTMYVSYLLIATFWFGH</sequence>
<dbReference type="NCBIfam" id="TIGR00367">
    <property type="entry name" value="calcium/sodium antiporter"/>
    <property type="match status" value="1"/>
</dbReference>
<dbReference type="GO" id="GO:0005886">
    <property type="term" value="C:plasma membrane"/>
    <property type="evidence" value="ECO:0007669"/>
    <property type="project" value="TreeGrafter"/>
</dbReference>
<keyword evidence="2 5" id="KW-0812">Transmembrane</keyword>
<dbReference type="GO" id="GO:0006874">
    <property type="term" value="P:intracellular calcium ion homeostasis"/>
    <property type="evidence" value="ECO:0007669"/>
    <property type="project" value="TreeGrafter"/>
</dbReference>
<evidence type="ECO:0000256" key="1">
    <source>
        <dbReference type="ARBA" id="ARBA00004141"/>
    </source>
</evidence>
<organism evidence="7 8">
    <name type="scientific">Gimesia aquarii</name>
    <dbReference type="NCBI Taxonomy" id="2527964"/>
    <lineage>
        <taxon>Bacteria</taxon>
        <taxon>Pseudomonadati</taxon>
        <taxon>Planctomycetota</taxon>
        <taxon>Planctomycetia</taxon>
        <taxon>Planctomycetales</taxon>
        <taxon>Planctomycetaceae</taxon>
        <taxon>Gimesia</taxon>
    </lineage>
</organism>
<keyword evidence="3 5" id="KW-1133">Transmembrane helix</keyword>
<dbReference type="RefSeq" id="WP_144986476.1">
    <property type="nucleotide sequence ID" value="NZ_CP037920.1"/>
</dbReference>
<protein>
    <submittedName>
        <fullName evidence="7">Inner membrane protein YrbG</fullName>
    </submittedName>
</protein>
<feature type="domain" description="Sodium/calcium exchanger membrane region" evidence="6">
    <location>
        <begin position="225"/>
        <end position="365"/>
    </location>
</feature>
<evidence type="ECO:0000256" key="3">
    <source>
        <dbReference type="ARBA" id="ARBA00022989"/>
    </source>
</evidence>
<feature type="transmembrane region" description="Helical" evidence="5">
    <location>
        <begin position="258"/>
        <end position="282"/>
    </location>
</feature>
<feature type="transmembrane region" description="Helical" evidence="5">
    <location>
        <begin position="177"/>
        <end position="198"/>
    </location>
</feature>
<proteinExistence type="predicted"/>
<gene>
    <name evidence="7" type="primary">yrbG</name>
    <name evidence="7" type="ORF">V144x_35790</name>
</gene>
<feature type="transmembrane region" description="Helical" evidence="5">
    <location>
        <begin position="294"/>
        <end position="314"/>
    </location>
</feature>
<dbReference type="Pfam" id="PF01699">
    <property type="entry name" value="Na_Ca_ex"/>
    <property type="match status" value="2"/>
</dbReference>
<feature type="transmembrane region" description="Helical" evidence="5">
    <location>
        <begin position="218"/>
        <end position="238"/>
    </location>
</feature>
<dbReference type="EMBL" id="CP037920">
    <property type="protein sequence ID" value="QDT98095.1"/>
    <property type="molecule type" value="Genomic_DNA"/>
</dbReference>
<feature type="transmembrane region" description="Helical" evidence="5">
    <location>
        <begin position="97"/>
        <end position="120"/>
    </location>
</feature>
<dbReference type="InterPro" id="IPR044880">
    <property type="entry name" value="NCX_ion-bd_dom_sf"/>
</dbReference>
<dbReference type="Proteomes" id="UP000318704">
    <property type="component" value="Chromosome"/>
</dbReference>
<dbReference type="InterPro" id="IPR004481">
    <property type="entry name" value="K/Na/Ca-exchanger"/>
</dbReference>
<dbReference type="AlphaFoldDB" id="A0A517VYL3"/>
<comment type="subcellular location">
    <subcellularLocation>
        <location evidence="1">Membrane</location>
        <topology evidence="1">Multi-pass membrane protein</topology>
    </subcellularLocation>
</comment>
<dbReference type="GO" id="GO:0005262">
    <property type="term" value="F:calcium channel activity"/>
    <property type="evidence" value="ECO:0007669"/>
    <property type="project" value="TreeGrafter"/>
</dbReference>
<feature type="transmembrane region" description="Helical" evidence="5">
    <location>
        <begin position="13"/>
        <end position="38"/>
    </location>
</feature>
<dbReference type="PANTHER" id="PTHR10846">
    <property type="entry name" value="SODIUM/POTASSIUM/CALCIUM EXCHANGER"/>
    <property type="match status" value="1"/>
</dbReference>
<feature type="transmembrane region" description="Helical" evidence="5">
    <location>
        <begin position="320"/>
        <end position="338"/>
    </location>
</feature>
<evidence type="ECO:0000256" key="2">
    <source>
        <dbReference type="ARBA" id="ARBA00022692"/>
    </source>
</evidence>